<reference evidence="2 3" key="1">
    <citation type="journal article" date="2016" name="Nat. Commun.">
        <title>Thousands of microbial genomes shed light on interconnected biogeochemical processes in an aquifer system.</title>
        <authorList>
            <person name="Anantharaman K."/>
            <person name="Brown C.T."/>
            <person name="Hug L.A."/>
            <person name="Sharon I."/>
            <person name="Castelle C.J."/>
            <person name="Probst A.J."/>
            <person name="Thomas B.C."/>
            <person name="Singh A."/>
            <person name="Wilkins M.J."/>
            <person name="Karaoz U."/>
            <person name="Brodie E.L."/>
            <person name="Williams K.H."/>
            <person name="Hubbard S.S."/>
            <person name="Banfield J.F."/>
        </authorList>
    </citation>
    <scope>NUCLEOTIDE SEQUENCE [LARGE SCALE GENOMIC DNA]</scope>
</reference>
<accession>A0A1F7WDA2</accession>
<sequence length="452" mass="49844">MNIRRKIVVLILLLTFFASAPLILLYASGYSYSLKKNRLEKSGILKVDTVPDGATVSLDDKATRRTTPVSIGHLTPEQYLVTINKPGFLPWSKTLMIESGKTTFAKGVVMVAGALPQLISRATAKVSTLDSNGISAAYVNEDDQWKEVQYLEITTNNTLPLARFAIDRYEETYLSLSNDGQRLLFSGRATDGRISLQIYRTNLLSSPNQLELQIEPSENHPLFSWSNDGHTIALANGYELTLLTSTNERIDTVLKSAPSGIFLANDAIWLLNDAAGDTGLLTQVGLRDLKPTGQEISLPHAGLSLIGGNNRYLVLSGDEPDSGLLVDIGRDQVSRLPKSDGLAWERDDSTGRLLLWNDFEIYVANPENGESYLVTRLGTPITDCQWFPLGTMIIFATNKKITAIELDDRDHRNTFTLANFESISSMAIDEQTGILRFVGAIGSQRGIYERPL</sequence>
<dbReference type="SUPFAM" id="SSF82171">
    <property type="entry name" value="DPP6 N-terminal domain-like"/>
    <property type="match status" value="1"/>
</dbReference>
<dbReference type="InterPro" id="IPR013229">
    <property type="entry name" value="PEGA"/>
</dbReference>
<feature type="domain" description="PEGA" evidence="1">
    <location>
        <begin position="43"/>
        <end position="103"/>
    </location>
</feature>
<evidence type="ECO:0000259" key="1">
    <source>
        <dbReference type="Pfam" id="PF08308"/>
    </source>
</evidence>
<organism evidence="2 3">
    <name type="scientific">Candidatus Uhrbacteria bacterium RIFOXYC2_FULL_47_19</name>
    <dbReference type="NCBI Taxonomy" id="1802424"/>
    <lineage>
        <taxon>Bacteria</taxon>
        <taxon>Candidatus Uhriibacteriota</taxon>
    </lineage>
</organism>
<dbReference type="EMBL" id="MGFG01000024">
    <property type="protein sequence ID" value="OGM00801.1"/>
    <property type="molecule type" value="Genomic_DNA"/>
</dbReference>
<dbReference type="Proteomes" id="UP000176988">
    <property type="component" value="Unassembled WGS sequence"/>
</dbReference>
<proteinExistence type="predicted"/>
<evidence type="ECO:0000313" key="3">
    <source>
        <dbReference type="Proteomes" id="UP000176988"/>
    </source>
</evidence>
<dbReference type="InterPro" id="IPR011042">
    <property type="entry name" value="6-blade_b-propeller_TolB-like"/>
</dbReference>
<name>A0A1F7WDA2_9BACT</name>
<protein>
    <recommendedName>
        <fullName evidence="1">PEGA domain-containing protein</fullName>
    </recommendedName>
</protein>
<dbReference type="Gene3D" id="2.120.10.30">
    <property type="entry name" value="TolB, C-terminal domain"/>
    <property type="match status" value="1"/>
</dbReference>
<gene>
    <name evidence="2" type="ORF">A2480_01200</name>
</gene>
<comment type="caution">
    <text evidence="2">The sequence shown here is derived from an EMBL/GenBank/DDBJ whole genome shotgun (WGS) entry which is preliminary data.</text>
</comment>
<dbReference type="Pfam" id="PF08308">
    <property type="entry name" value="PEGA"/>
    <property type="match status" value="1"/>
</dbReference>
<dbReference type="STRING" id="1802424.A2480_01200"/>
<dbReference type="AlphaFoldDB" id="A0A1F7WDA2"/>
<evidence type="ECO:0000313" key="2">
    <source>
        <dbReference type="EMBL" id="OGM00801.1"/>
    </source>
</evidence>